<accession>A0AB74AX40</accession>
<dbReference type="EMBL" id="RBQX01000312">
    <property type="protein sequence ID" value="RMQ08978.1"/>
    <property type="molecule type" value="Genomic_DNA"/>
</dbReference>
<dbReference type="Proteomes" id="UP000272471">
    <property type="component" value="Unassembled WGS sequence"/>
</dbReference>
<reference evidence="1 2" key="1">
    <citation type="submission" date="2018-08" db="EMBL/GenBank/DDBJ databases">
        <title>Recombination of ecologically and evolutionarily significant loci maintains genetic cohesion in the Pseudomonas syringae species complex.</title>
        <authorList>
            <person name="Dillon M."/>
            <person name="Thakur S."/>
            <person name="Almeida R.N.D."/>
            <person name="Weir B.S."/>
            <person name="Guttman D.S."/>
        </authorList>
    </citation>
    <scope>NUCLEOTIDE SEQUENCE [LARGE SCALE GENOMIC DNA]</scope>
    <source>
        <strain evidence="1 2">ICMP 4182</strain>
    </source>
</reference>
<evidence type="ECO:0000313" key="1">
    <source>
        <dbReference type="EMBL" id="RMQ08978.1"/>
    </source>
</evidence>
<dbReference type="Pfam" id="PF13561">
    <property type="entry name" value="adh_short_C2"/>
    <property type="match status" value="1"/>
</dbReference>
<proteinExistence type="predicted"/>
<gene>
    <name evidence="1" type="ORF">ALQ11_00292</name>
</gene>
<sequence>FCLHPLNTQLWNGLAEDKRAAMFDAAANRLPVGRIGLPDDAAKAICFLIDNGYTSGSTIYVDGGGRIA</sequence>
<dbReference type="Gene3D" id="3.40.50.720">
    <property type="entry name" value="NAD(P)-binding Rossmann-like Domain"/>
    <property type="match status" value="1"/>
</dbReference>
<name>A0AB74AX40_PSESG</name>
<dbReference type="InterPro" id="IPR036291">
    <property type="entry name" value="NAD(P)-bd_dom_sf"/>
</dbReference>
<feature type="non-terminal residue" evidence="1">
    <location>
        <position position="1"/>
    </location>
</feature>
<protein>
    <submittedName>
        <fullName evidence="1">Short chain dehydrogenase</fullName>
    </submittedName>
</protein>
<organism evidence="1 2">
    <name type="scientific">Pseudomonas savastanoi pv. glycinea</name>
    <name type="common">Pseudomonas syringae pv. glycinea</name>
    <dbReference type="NCBI Taxonomy" id="318"/>
    <lineage>
        <taxon>Bacteria</taxon>
        <taxon>Pseudomonadati</taxon>
        <taxon>Pseudomonadota</taxon>
        <taxon>Gammaproteobacteria</taxon>
        <taxon>Pseudomonadales</taxon>
        <taxon>Pseudomonadaceae</taxon>
        <taxon>Pseudomonas</taxon>
    </lineage>
</organism>
<dbReference type="SUPFAM" id="SSF51735">
    <property type="entry name" value="NAD(P)-binding Rossmann-fold domains"/>
    <property type="match status" value="1"/>
</dbReference>
<evidence type="ECO:0000313" key="2">
    <source>
        <dbReference type="Proteomes" id="UP000272471"/>
    </source>
</evidence>
<dbReference type="InterPro" id="IPR002347">
    <property type="entry name" value="SDR_fam"/>
</dbReference>
<dbReference type="AlphaFoldDB" id="A0AB74AX40"/>
<dbReference type="RefSeq" id="WP_147462836.1">
    <property type="nucleotide sequence ID" value="NZ_RBOQ01000213.1"/>
</dbReference>
<comment type="caution">
    <text evidence="1">The sequence shown here is derived from an EMBL/GenBank/DDBJ whole genome shotgun (WGS) entry which is preliminary data.</text>
</comment>